<gene>
    <name evidence="2" type="ORF">W5A_04319</name>
</gene>
<dbReference type="RefSeq" id="WP_008237821.1">
    <property type="nucleotide sequence ID" value="NZ_AJJU01000003.1"/>
</dbReference>
<protein>
    <submittedName>
        <fullName evidence="2">Uncharacterized protein</fullName>
    </submittedName>
</protein>
<organism evidence="2 3">
    <name type="scientific">Imtechella halotolerans K1</name>
    <dbReference type="NCBI Taxonomy" id="946077"/>
    <lineage>
        <taxon>Bacteria</taxon>
        <taxon>Pseudomonadati</taxon>
        <taxon>Bacteroidota</taxon>
        <taxon>Flavobacteriia</taxon>
        <taxon>Flavobacteriales</taxon>
        <taxon>Flavobacteriaceae</taxon>
        <taxon>Imtechella</taxon>
    </lineage>
</organism>
<dbReference type="STRING" id="946077.W5A_04319"/>
<dbReference type="EMBL" id="AJJU01000003">
    <property type="protein sequence ID" value="EID76140.1"/>
    <property type="molecule type" value="Genomic_DNA"/>
</dbReference>
<feature type="transmembrane region" description="Helical" evidence="1">
    <location>
        <begin position="79"/>
        <end position="101"/>
    </location>
</feature>
<dbReference type="Proteomes" id="UP000005938">
    <property type="component" value="Unassembled WGS sequence"/>
</dbReference>
<feature type="transmembrane region" description="Helical" evidence="1">
    <location>
        <begin position="134"/>
        <end position="154"/>
    </location>
</feature>
<comment type="caution">
    <text evidence="2">The sequence shown here is derived from an EMBL/GenBank/DDBJ whole genome shotgun (WGS) entry which is preliminary data.</text>
</comment>
<reference evidence="2 3" key="1">
    <citation type="journal article" date="2012" name="J. Bacteriol.">
        <title>Genome Sequence of the Halotolerant Bacterium Imtechella halotolerans K1T.</title>
        <authorList>
            <person name="Kumar S."/>
            <person name="Vikram S."/>
            <person name="Subramanian S."/>
            <person name="Raghava G.P."/>
            <person name="Pinnaka A.K."/>
        </authorList>
    </citation>
    <scope>NUCLEOTIDE SEQUENCE [LARGE SCALE GENOMIC DNA]</scope>
    <source>
        <strain evidence="2 3">K1</strain>
    </source>
</reference>
<sequence length="258" mass="28570">MKSVAEVQAIINANKPLDFSNLLSRSIDLYMKIWVQGVLHVLLGIALIIPLFIVFYLPFFMVIGFENVLNESYNSYEEISLYGGLVLGFSYLILIVGISAISTGLMASFFKVCSQADSGESISSNYFAYLKGPYLVKSIVLGLLTVGISIVAVLLCVLPIFYVMVPLSFINVVYALNPHWGVSDILKISFSIGNKKWLLAFGLIILASIMSSLGYLLCFVGIIATAYFGYMPQYVMYVDLMKNSEAQKSSQFLENTQE</sequence>
<evidence type="ECO:0000256" key="1">
    <source>
        <dbReference type="SAM" id="Phobius"/>
    </source>
</evidence>
<keyword evidence="1" id="KW-1133">Transmembrane helix</keyword>
<dbReference type="OrthoDB" id="1365379at2"/>
<accession>I0WIC4</accession>
<evidence type="ECO:0000313" key="3">
    <source>
        <dbReference type="Proteomes" id="UP000005938"/>
    </source>
</evidence>
<keyword evidence="1" id="KW-0812">Transmembrane</keyword>
<feature type="transmembrane region" description="Helical" evidence="1">
    <location>
        <begin position="197"/>
        <end position="230"/>
    </location>
</feature>
<keyword evidence="3" id="KW-1185">Reference proteome</keyword>
<evidence type="ECO:0000313" key="2">
    <source>
        <dbReference type="EMBL" id="EID76140.1"/>
    </source>
</evidence>
<feature type="transmembrane region" description="Helical" evidence="1">
    <location>
        <begin position="33"/>
        <end position="59"/>
    </location>
</feature>
<dbReference type="AlphaFoldDB" id="I0WIC4"/>
<dbReference type="eggNOG" id="ENOG502ZAPM">
    <property type="taxonomic scope" value="Bacteria"/>
</dbReference>
<name>I0WIC4_9FLAO</name>
<keyword evidence="1" id="KW-0472">Membrane</keyword>
<proteinExistence type="predicted"/>